<comment type="caution">
    <text evidence="1">The sequence shown here is derived from an EMBL/GenBank/DDBJ whole genome shotgun (WGS) entry which is preliminary data.</text>
</comment>
<evidence type="ECO:0000313" key="1">
    <source>
        <dbReference type="EMBL" id="MDO0876705.1"/>
    </source>
</evidence>
<keyword evidence="2" id="KW-1185">Reference proteome</keyword>
<organism evidence="1 2">
    <name type="scientific">Anoxybacillus gonensis</name>
    <dbReference type="NCBI Taxonomy" id="198467"/>
    <lineage>
        <taxon>Bacteria</taxon>
        <taxon>Bacillati</taxon>
        <taxon>Bacillota</taxon>
        <taxon>Bacilli</taxon>
        <taxon>Bacillales</taxon>
        <taxon>Anoxybacillaceae</taxon>
        <taxon>Anoxybacillus</taxon>
    </lineage>
</organism>
<evidence type="ECO:0000313" key="2">
    <source>
        <dbReference type="Proteomes" id="UP001176117"/>
    </source>
</evidence>
<accession>A0AAW7TER2</accession>
<name>A0AAW7TER2_9BACL</name>
<dbReference type="InterPro" id="IPR025544">
    <property type="entry name" value="YhzD"/>
</dbReference>
<reference evidence="1" key="1">
    <citation type="submission" date="2022-05" db="EMBL/GenBank/DDBJ databases">
        <title>Genome-based reclassification of Anoxybacillus salavatliensis Cihan et al. as a later heterotypic synonym of Anoxybacillus gonensis Belduz et al. 2003.</title>
        <authorList>
            <person name="Inan Bektas K."/>
            <person name="Guler H.I."/>
            <person name="Belduz A.O."/>
            <person name="Canakci S."/>
        </authorList>
    </citation>
    <scope>NUCLEOTIDE SEQUENCE</scope>
    <source>
        <strain evidence="1">NCIMB 13933</strain>
    </source>
</reference>
<dbReference type="EMBL" id="JAMOGB010000002">
    <property type="protein sequence ID" value="MDO0876705.1"/>
    <property type="molecule type" value="Genomic_DNA"/>
</dbReference>
<dbReference type="Proteomes" id="UP001176117">
    <property type="component" value="Unassembled WGS sequence"/>
</dbReference>
<dbReference type="Pfam" id="PF14120">
    <property type="entry name" value="YhzD"/>
    <property type="match status" value="1"/>
</dbReference>
<sequence>MKKRIHEKKGVGKLKTYTLTVFEKTGEKLLDETFTAANDDEAKRIGEQKLKEKQLEHKTHRCTTSSGKLILFHR</sequence>
<dbReference type="AlphaFoldDB" id="A0AAW7TER2"/>
<protein>
    <recommendedName>
        <fullName evidence="3">YhzD-like protein</fullName>
    </recommendedName>
</protein>
<gene>
    <name evidence="1" type="ORF">NBU54_03285</name>
</gene>
<proteinExistence type="predicted"/>
<evidence type="ECO:0008006" key="3">
    <source>
        <dbReference type="Google" id="ProtNLM"/>
    </source>
</evidence>